<dbReference type="GO" id="GO:0031295">
    <property type="term" value="P:T cell costimulation"/>
    <property type="evidence" value="ECO:0007669"/>
    <property type="project" value="TreeGrafter"/>
</dbReference>
<feature type="transmembrane region" description="Helical" evidence="11">
    <location>
        <begin position="204"/>
        <end position="226"/>
    </location>
</feature>
<evidence type="ECO:0000256" key="9">
    <source>
        <dbReference type="ARBA" id="ARBA00023180"/>
    </source>
</evidence>
<proteinExistence type="predicted"/>
<dbReference type="Gene3D" id="2.60.40.10">
    <property type="entry name" value="Immunoglobulins"/>
    <property type="match status" value="8"/>
</dbReference>
<dbReference type="PANTHER" id="PTHR25466">
    <property type="entry name" value="T-LYMPHOCYTE ACTIVATION ANTIGEN"/>
    <property type="match status" value="1"/>
</dbReference>
<evidence type="ECO:0000256" key="2">
    <source>
        <dbReference type="ARBA" id="ARBA00022475"/>
    </source>
</evidence>
<evidence type="ECO:0000259" key="12">
    <source>
        <dbReference type="PROSITE" id="PS50835"/>
    </source>
</evidence>
<dbReference type="InterPro" id="IPR013106">
    <property type="entry name" value="Ig_V-set"/>
</dbReference>
<reference evidence="14" key="2">
    <citation type="submission" date="2019-02" db="EMBL/GenBank/DDBJ databases">
        <title>Opniocepnalus argus Var Kimnra genome.</title>
        <authorList>
            <person name="Zhou C."/>
            <person name="Xiao S."/>
        </authorList>
    </citation>
    <scope>NUCLEOTIDE SEQUENCE [LARGE SCALE GENOMIC DNA]</scope>
</reference>
<dbReference type="InterPro" id="IPR036179">
    <property type="entry name" value="Ig-like_dom_sf"/>
</dbReference>
<comment type="subcellular location">
    <subcellularLocation>
        <location evidence="1">Cell membrane</location>
        <topology evidence="1">Single-pass type I membrane protein</topology>
    </subcellularLocation>
</comment>
<evidence type="ECO:0000256" key="7">
    <source>
        <dbReference type="ARBA" id="ARBA00023157"/>
    </source>
</evidence>
<keyword evidence="7" id="KW-1015">Disulfide bond</keyword>
<sequence length="922" mass="105033">MNEDLLKTGDLSLTLKHPTVKDTGRYFCILQSSEIFRNKMVVLTVKGPNKRQCPEAPVSLARSRFKETLEMKRLVVFVILVHVTQGSFPVDVHAGANSVLLPCRNYFVPRGTTVTWSRKNLNPSTVHKRVKDGDDLKDQNQLYSSRTSMRINAQKTGDFSLNLRIPRLSDSGTYICTATMFGEERTLTEVHLQVKEPYTFVVEYLVLLNVLLISLLVIAGLGVYLWRIKVQQVQVDSGVKSVQLFLLLGKTRVLPTEDITVECGSGCDMKVHVCKNGSDQPEEQIRLYRGQKEIKRNLLKSGDLSLTQNCRTSTEPYTCTTNSIERNIMMNQNAELIVRAQQVETKSGVESVQLPCRTTDHLPEDVRVEWRNSSNLMVHVYQNGSDQPEKQHFCYRGRTEMKKNLLKSGDLSLILKYPTIGGTYTCTIYSREGKILMNKKVELLVRDCQVEVEEGKESVQLPFKTTTHLPHDAEVWWRRELPEPKMNVHVYVDDSDITEVQNQIYRGRTEMKSSLIITGDLSLTLKYPTVGDKGKYGCYVYNRDGTILMKKTMVLKVKDVLLVQQVVSGVESVQLPFRTTDHLTDDVTVEWRNSSNLMVHVYQNGSDQPEKQDWCYRGRTERKRSLLKTGDLSLTLKYPTIGGIYTCSVYNREGKILMKKQVELLVRDSQVEVQEGEKSVQLPFKTTTHLPHDAEVWWRREVPEPITTVHVYNSGIREVQNQIYRGRTEMKSSLIKTGDLSLTLKYPTVGDKGKYSCYVYNRDGTILMKKTMVLKVKADSFREEVVIGQLHILKTNMFVVLVILVQVSQHVSAVDMYEGDQFVLLHCEFPTFDVNNSTVMWSRSDLSPSIVHQRQQEGDELKNQNQLYSGRTSMMPDALETGDLSLNLTELQLSDSGTYTCSVGGIRGEHRVTDVQLQVKGK</sequence>
<dbReference type="Pfam" id="PF07686">
    <property type="entry name" value="V-set"/>
    <property type="match status" value="2"/>
</dbReference>
<keyword evidence="3 11" id="KW-0812">Transmembrane</keyword>
<feature type="domain" description="Ig-like" evidence="12">
    <location>
        <begin position="95"/>
        <end position="188"/>
    </location>
</feature>
<keyword evidence="5 11" id="KW-1133">Transmembrane helix</keyword>
<dbReference type="InterPro" id="IPR051713">
    <property type="entry name" value="T-cell_Activation_Regulation"/>
</dbReference>
<reference evidence="13 14" key="1">
    <citation type="submission" date="2019-02" db="EMBL/GenBank/DDBJ databases">
        <title>Opniocepnalus argus genome.</title>
        <authorList>
            <person name="Zhou C."/>
            <person name="Xiao S."/>
        </authorList>
    </citation>
    <scope>NUCLEOTIDE SEQUENCE [LARGE SCALE GENOMIC DNA]</scope>
    <source>
        <strain evidence="13">OARG1902GOOAL</strain>
        <tissue evidence="13">Muscle</tissue>
    </source>
</reference>
<keyword evidence="6 11" id="KW-0472">Membrane</keyword>
<dbReference type="GO" id="GO:0042102">
    <property type="term" value="P:positive regulation of T cell proliferation"/>
    <property type="evidence" value="ECO:0007669"/>
    <property type="project" value="TreeGrafter"/>
</dbReference>
<evidence type="ECO:0000256" key="5">
    <source>
        <dbReference type="ARBA" id="ARBA00022989"/>
    </source>
</evidence>
<dbReference type="PANTHER" id="PTHR25466:SF11">
    <property type="entry name" value="GALECTIN 17-RELATED"/>
    <property type="match status" value="1"/>
</dbReference>
<evidence type="ECO:0000256" key="1">
    <source>
        <dbReference type="ARBA" id="ARBA00004251"/>
    </source>
</evidence>
<dbReference type="AlphaFoldDB" id="A0A6G1Q7L0"/>
<accession>A0A6G1Q7L0</accession>
<evidence type="ECO:0000256" key="10">
    <source>
        <dbReference type="ARBA" id="ARBA00023319"/>
    </source>
</evidence>
<dbReference type="GO" id="GO:0009897">
    <property type="term" value="C:external side of plasma membrane"/>
    <property type="evidence" value="ECO:0007669"/>
    <property type="project" value="TreeGrafter"/>
</dbReference>
<feature type="domain" description="Ig-like" evidence="12">
    <location>
        <begin position="660"/>
        <end position="773"/>
    </location>
</feature>
<keyword evidence="14" id="KW-1185">Reference proteome</keyword>
<evidence type="ECO:0000313" key="13">
    <source>
        <dbReference type="EMBL" id="KAF3698394.1"/>
    </source>
</evidence>
<evidence type="ECO:0000256" key="3">
    <source>
        <dbReference type="ARBA" id="ARBA00022692"/>
    </source>
</evidence>
<feature type="domain" description="Ig-like" evidence="12">
    <location>
        <begin position="334"/>
        <end position="442"/>
    </location>
</feature>
<dbReference type="SMART" id="SM00406">
    <property type="entry name" value="IGv"/>
    <property type="match status" value="4"/>
</dbReference>
<dbReference type="InterPro" id="IPR013783">
    <property type="entry name" value="Ig-like_fold"/>
</dbReference>
<keyword evidence="8" id="KW-0675">Receptor</keyword>
<gene>
    <name evidence="13" type="ORF">EXN66_Car014075</name>
</gene>
<protein>
    <submittedName>
        <fullName evidence="13">Butyrophilin-like protein 2</fullName>
    </submittedName>
</protein>
<dbReference type="InterPro" id="IPR007110">
    <property type="entry name" value="Ig-like_dom"/>
</dbReference>
<dbReference type="Proteomes" id="UP000503349">
    <property type="component" value="Chromosome 13"/>
</dbReference>
<keyword evidence="9" id="KW-0325">Glycoprotein</keyword>
<evidence type="ECO:0000256" key="11">
    <source>
        <dbReference type="SAM" id="Phobius"/>
    </source>
</evidence>
<keyword evidence="4" id="KW-0732">Signal</keyword>
<evidence type="ECO:0000313" key="14">
    <source>
        <dbReference type="Proteomes" id="UP000503349"/>
    </source>
</evidence>
<dbReference type="InterPro" id="IPR003599">
    <property type="entry name" value="Ig_sub"/>
</dbReference>
<feature type="domain" description="Ig-like" evidence="12">
    <location>
        <begin position="805"/>
        <end position="913"/>
    </location>
</feature>
<evidence type="ECO:0000256" key="8">
    <source>
        <dbReference type="ARBA" id="ARBA00023170"/>
    </source>
</evidence>
<dbReference type="GO" id="GO:0071222">
    <property type="term" value="P:cellular response to lipopolysaccharide"/>
    <property type="evidence" value="ECO:0007669"/>
    <property type="project" value="TreeGrafter"/>
</dbReference>
<dbReference type="GO" id="GO:0006955">
    <property type="term" value="P:immune response"/>
    <property type="evidence" value="ECO:0007669"/>
    <property type="project" value="TreeGrafter"/>
</dbReference>
<dbReference type="SUPFAM" id="SSF48726">
    <property type="entry name" value="Immunoglobulin"/>
    <property type="match status" value="7"/>
</dbReference>
<keyword evidence="2" id="KW-1003">Cell membrane</keyword>
<evidence type="ECO:0000256" key="4">
    <source>
        <dbReference type="ARBA" id="ARBA00022729"/>
    </source>
</evidence>
<evidence type="ECO:0000256" key="6">
    <source>
        <dbReference type="ARBA" id="ARBA00023136"/>
    </source>
</evidence>
<dbReference type="SMART" id="SM00409">
    <property type="entry name" value="IG"/>
    <property type="match status" value="7"/>
</dbReference>
<name>A0A6G1Q7L0_CHAAH</name>
<keyword evidence="10" id="KW-0393">Immunoglobulin domain</keyword>
<dbReference type="PROSITE" id="PS50835">
    <property type="entry name" value="IG_LIKE"/>
    <property type="match status" value="4"/>
</dbReference>
<dbReference type="GO" id="GO:0042130">
    <property type="term" value="P:negative regulation of T cell proliferation"/>
    <property type="evidence" value="ECO:0007669"/>
    <property type="project" value="TreeGrafter"/>
</dbReference>
<organism evidence="13 14">
    <name type="scientific">Channa argus</name>
    <name type="common">Northern snakehead</name>
    <name type="synonym">Ophicephalus argus</name>
    <dbReference type="NCBI Taxonomy" id="215402"/>
    <lineage>
        <taxon>Eukaryota</taxon>
        <taxon>Metazoa</taxon>
        <taxon>Chordata</taxon>
        <taxon>Craniata</taxon>
        <taxon>Vertebrata</taxon>
        <taxon>Euteleostomi</taxon>
        <taxon>Actinopterygii</taxon>
        <taxon>Neopterygii</taxon>
        <taxon>Teleostei</taxon>
        <taxon>Neoteleostei</taxon>
        <taxon>Acanthomorphata</taxon>
        <taxon>Anabantaria</taxon>
        <taxon>Anabantiformes</taxon>
        <taxon>Channoidei</taxon>
        <taxon>Channidae</taxon>
        <taxon>Channa</taxon>
    </lineage>
</organism>
<dbReference type="GO" id="GO:0007166">
    <property type="term" value="P:cell surface receptor signaling pathway"/>
    <property type="evidence" value="ECO:0007669"/>
    <property type="project" value="TreeGrafter"/>
</dbReference>
<dbReference type="EMBL" id="CM015724">
    <property type="protein sequence ID" value="KAF3698394.1"/>
    <property type="molecule type" value="Genomic_DNA"/>
</dbReference>